<name>A0A9D4KWE7_DREPO</name>
<comment type="caution">
    <text evidence="1">The sequence shown here is derived from an EMBL/GenBank/DDBJ whole genome shotgun (WGS) entry which is preliminary data.</text>
</comment>
<organism evidence="1 2">
    <name type="scientific">Dreissena polymorpha</name>
    <name type="common">Zebra mussel</name>
    <name type="synonym">Mytilus polymorpha</name>
    <dbReference type="NCBI Taxonomy" id="45954"/>
    <lineage>
        <taxon>Eukaryota</taxon>
        <taxon>Metazoa</taxon>
        <taxon>Spiralia</taxon>
        <taxon>Lophotrochozoa</taxon>
        <taxon>Mollusca</taxon>
        <taxon>Bivalvia</taxon>
        <taxon>Autobranchia</taxon>
        <taxon>Heteroconchia</taxon>
        <taxon>Euheterodonta</taxon>
        <taxon>Imparidentia</taxon>
        <taxon>Neoheterodontei</taxon>
        <taxon>Myida</taxon>
        <taxon>Dreissenoidea</taxon>
        <taxon>Dreissenidae</taxon>
        <taxon>Dreissena</taxon>
    </lineage>
</organism>
<dbReference type="EMBL" id="JAIWYP010000003">
    <property type="protein sequence ID" value="KAH3847120.1"/>
    <property type="molecule type" value="Genomic_DNA"/>
</dbReference>
<dbReference type="Proteomes" id="UP000828390">
    <property type="component" value="Unassembled WGS sequence"/>
</dbReference>
<gene>
    <name evidence="1" type="ORF">DPMN_089434</name>
</gene>
<sequence length="67" mass="7458">MAAEELYLYGGMDLYASKSVLSRKDIVFESVIKSGHFAHIYKAKYQGNTVVAKTLKGVPIISLMFEV</sequence>
<proteinExistence type="predicted"/>
<dbReference type="AlphaFoldDB" id="A0A9D4KWE7"/>
<protein>
    <submittedName>
        <fullName evidence="1">Uncharacterized protein</fullName>
    </submittedName>
</protein>
<reference evidence="1" key="1">
    <citation type="journal article" date="2019" name="bioRxiv">
        <title>The Genome of the Zebra Mussel, Dreissena polymorpha: A Resource for Invasive Species Research.</title>
        <authorList>
            <person name="McCartney M.A."/>
            <person name="Auch B."/>
            <person name="Kono T."/>
            <person name="Mallez S."/>
            <person name="Zhang Y."/>
            <person name="Obille A."/>
            <person name="Becker A."/>
            <person name="Abrahante J.E."/>
            <person name="Garbe J."/>
            <person name="Badalamenti J.P."/>
            <person name="Herman A."/>
            <person name="Mangelson H."/>
            <person name="Liachko I."/>
            <person name="Sullivan S."/>
            <person name="Sone E.D."/>
            <person name="Koren S."/>
            <person name="Silverstein K.A.T."/>
            <person name="Beckman K.B."/>
            <person name="Gohl D.M."/>
        </authorList>
    </citation>
    <scope>NUCLEOTIDE SEQUENCE</scope>
    <source>
        <strain evidence="1">Duluth1</strain>
        <tissue evidence="1">Whole animal</tissue>
    </source>
</reference>
<accession>A0A9D4KWE7</accession>
<dbReference type="Gene3D" id="3.30.200.20">
    <property type="entry name" value="Phosphorylase Kinase, domain 1"/>
    <property type="match status" value="1"/>
</dbReference>
<evidence type="ECO:0000313" key="1">
    <source>
        <dbReference type="EMBL" id="KAH3847120.1"/>
    </source>
</evidence>
<evidence type="ECO:0000313" key="2">
    <source>
        <dbReference type="Proteomes" id="UP000828390"/>
    </source>
</evidence>
<keyword evidence="2" id="KW-1185">Reference proteome</keyword>
<reference evidence="1" key="2">
    <citation type="submission" date="2020-11" db="EMBL/GenBank/DDBJ databases">
        <authorList>
            <person name="McCartney M.A."/>
            <person name="Auch B."/>
            <person name="Kono T."/>
            <person name="Mallez S."/>
            <person name="Becker A."/>
            <person name="Gohl D.M."/>
            <person name="Silverstein K.A.T."/>
            <person name="Koren S."/>
            <person name="Bechman K.B."/>
            <person name="Herman A."/>
            <person name="Abrahante J.E."/>
            <person name="Garbe J."/>
        </authorList>
    </citation>
    <scope>NUCLEOTIDE SEQUENCE</scope>
    <source>
        <strain evidence="1">Duluth1</strain>
        <tissue evidence="1">Whole animal</tissue>
    </source>
</reference>